<sequence>MTIDAIPDRHDPVLRPIQVSDVDRIHEWASREEACRFQAWGPNTPEETAAFVTEAAATWVHPVGSRVVYAAETLADGVVGVGEITRCGSSCREIAYAVHVDLWGRGLGTQVARLLVSAAFADPSVERVQATCDPRNHASAAVLRHAGLIVEGTIRHSLRLRDGWRDSLMHSILRDEWDSRSAEPVGR</sequence>
<dbReference type="GO" id="GO:0008999">
    <property type="term" value="F:protein-N-terminal-alanine acetyltransferase activity"/>
    <property type="evidence" value="ECO:0007669"/>
    <property type="project" value="TreeGrafter"/>
</dbReference>
<accession>A0A9X2DEF9</accession>
<dbReference type="EMBL" id="JAMOIL010000058">
    <property type="protein sequence ID" value="MCM0622874.1"/>
    <property type="molecule type" value="Genomic_DNA"/>
</dbReference>
<dbReference type="InterPro" id="IPR016181">
    <property type="entry name" value="Acyl_CoA_acyltransferase"/>
</dbReference>
<dbReference type="Pfam" id="PF13302">
    <property type="entry name" value="Acetyltransf_3"/>
    <property type="match status" value="1"/>
</dbReference>
<dbReference type="GO" id="GO:0005737">
    <property type="term" value="C:cytoplasm"/>
    <property type="evidence" value="ECO:0007669"/>
    <property type="project" value="TreeGrafter"/>
</dbReference>
<gene>
    <name evidence="2" type="ORF">M8330_21530</name>
</gene>
<dbReference type="Gene3D" id="3.40.630.30">
    <property type="match status" value="1"/>
</dbReference>
<reference evidence="2" key="1">
    <citation type="submission" date="2022-05" db="EMBL/GenBank/DDBJ databases">
        <authorList>
            <person name="Tuo L."/>
        </authorList>
    </citation>
    <scope>NUCLEOTIDE SEQUENCE</scope>
    <source>
        <strain evidence="2">BSK12Z-4</strain>
    </source>
</reference>
<proteinExistence type="predicted"/>
<evidence type="ECO:0000313" key="3">
    <source>
        <dbReference type="Proteomes" id="UP001139485"/>
    </source>
</evidence>
<keyword evidence="3" id="KW-1185">Reference proteome</keyword>
<dbReference type="AlphaFoldDB" id="A0A9X2DEF9"/>
<comment type="caution">
    <text evidence="2">The sequence shown here is derived from an EMBL/GenBank/DDBJ whole genome shotgun (WGS) entry which is preliminary data.</text>
</comment>
<feature type="domain" description="N-acetyltransferase" evidence="1">
    <location>
        <begin position="12"/>
        <end position="175"/>
    </location>
</feature>
<dbReference type="InterPro" id="IPR000182">
    <property type="entry name" value="GNAT_dom"/>
</dbReference>
<dbReference type="GO" id="GO:1990189">
    <property type="term" value="F:protein N-terminal-serine acetyltransferase activity"/>
    <property type="evidence" value="ECO:0007669"/>
    <property type="project" value="TreeGrafter"/>
</dbReference>
<dbReference type="RefSeq" id="WP_250829028.1">
    <property type="nucleotide sequence ID" value="NZ_JAMOIL010000058.1"/>
</dbReference>
<evidence type="ECO:0000259" key="1">
    <source>
        <dbReference type="PROSITE" id="PS51186"/>
    </source>
</evidence>
<organism evidence="2 3">
    <name type="scientific">Nocardioides bruguierae</name>
    <dbReference type="NCBI Taxonomy" id="2945102"/>
    <lineage>
        <taxon>Bacteria</taxon>
        <taxon>Bacillati</taxon>
        <taxon>Actinomycetota</taxon>
        <taxon>Actinomycetes</taxon>
        <taxon>Propionibacteriales</taxon>
        <taxon>Nocardioidaceae</taxon>
        <taxon>Nocardioides</taxon>
    </lineage>
</organism>
<dbReference type="SUPFAM" id="SSF55729">
    <property type="entry name" value="Acyl-CoA N-acyltransferases (Nat)"/>
    <property type="match status" value="1"/>
</dbReference>
<protein>
    <submittedName>
        <fullName evidence="2">GNAT family N-acetyltransferase</fullName>
    </submittedName>
</protein>
<dbReference type="PROSITE" id="PS51186">
    <property type="entry name" value="GNAT"/>
    <property type="match status" value="1"/>
</dbReference>
<dbReference type="Proteomes" id="UP001139485">
    <property type="component" value="Unassembled WGS sequence"/>
</dbReference>
<evidence type="ECO:0000313" key="2">
    <source>
        <dbReference type="EMBL" id="MCM0622874.1"/>
    </source>
</evidence>
<dbReference type="PANTHER" id="PTHR43441:SF11">
    <property type="entry name" value="RIBOSOMAL-PROTEIN-SERINE ACETYLTRANSFERASE"/>
    <property type="match status" value="1"/>
</dbReference>
<dbReference type="PANTHER" id="PTHR43441">
    <property type="entry name" value="RIBOSOMAL-PROTEIN-SERINE ACETYLTRANSFERASE"/>
    <property type="match status" value="1"/>
</dbReference>
<name>A0A9X2DEF9_9ACTN</name>
<dbReference type="InterPro" id="IPR051908">
    <property type="entry name" value="Ribosomal_N-acetyltransferase"/>
</dbReference>